<dbReference type="SUPFAM" id="SSF103506">
    <property type="entry name" value="Mitochondrial carrier"/>
    <property type="match status" value="1"/>
</dbReference>
<evidence type="ECO:0000256" key="11">
    <source>
        <dbReference type="RuleBase" id="RU000488"/>
    </source>
</evidence>
<name>A0ABM1L1T8_GEKJA</name>
<feature type="repeat" description="Solcar" evidence="10">
    <location>
        <begin position="210"/>
        <end position="297"/>
    </location>
</feature>
<feature type="repeat" description="Solcar" evidence="10">
    <location>
        <begin position="102"/>
        <end position="201"/>
    </location>
</feature>
<dbReference type="Pfam" id="PF00153">
    <property type="entry name" value="Mito_carr"/>
    <property type="match status" value="3"/>
</dbReference>
<evidence type="ECO:0000256" key="2">
    <source>
        <dbReference type="ARBA" id="ARBA00006375"/>
    </source>
</evidence>
<evidence type="ECO:0000256" key="10">
    <source>
        <dbReference type="PROSITE-ProRule" id="PRU00282"/>
    </source>
</evidence>
<dbReference type="InterPro" id="IPR018108">
    <property type="entry name" value="MCP_transmembrane"/>
</dbReference>
<keyword evidence="9 10" id="KW-0472">Membrane</keyword>
<evidence type="ECO:0000256" key="3">
    <source>
        <dbReference type="ARBA" id="ARBA00022448"/>
    </source>
</evidence>
<keyword evidence="5" id="KW-0677">Repeat</keyword>
<accession>A0ABM1L1T8</accession>
<dbReference type="RefSeq" id="XP_015279925.1">
    <property type="nucleotide sequence ID" value="XM_015424439.1"/>
</dbReference>
<comment type="similarity">
    <text evidence="2 11">Belongs to the mitochondrial carrier (TC 2.A.29) family.</text>
</comment>
<dbReference type="Gene3D" id="1.50.40.10">
    <property type="entry name" value="Mitochondrial carrier domain"/>
    <property type="match status" value="1"/>
</dbReference>
<dbReference type="InterPro" id="IPR050567">
    <property type="entry name" value="Mitochondrial_Carrier"/>
</dbReference>
<keyword evidence="8" id="KW-0496">Mitochondrion</keyword>
<comment type="subcellular location">
    <subcellularLocation>
        <location evidence="1">Mitochondrion inner membrane</location>
        <topology evidence="1">Multi-pass membrane protein</topology>
    </subcellularLocation>
</comment>
<evidence type="ECO:0000256" key="9">
    <source>
        <dbReference type="ARBA" id="ARBA00023136"/>
    </source>
</evidence>
<evidence type="ECO:0000313" key="13">
    <source>
        <dbReference type="Proteomes" id="UP000694871"/>
    </source>
</evidence>
<protein>
    <submittedName>
        <fullName evidence="14">Solute carrier family 25 member 47</fullName>
    </submittedName>
</protein>
<reference evidence="14" key="1">
    <citation type="submission" date="2025-08" db="UniProtKB">
        <authorList>
            <consortium name="RefSeq"/>
        </authorList>
    </citation>
    <scope>IDENTIFICATION</scope>
</reference>
<proteinExistence type="inferred from homology"/>
<feature type="repeat" description="Solcar" evidence="10">
    <location>
        <begin position="6"/>
        <end position="89"/>
    </location>
</feature>
<organism evidence="13 14">
    <name type="scientific">Gekko japonicus</name>
    <name type="common">Schlegel's Japanese gecko</name>
    <dbReference type="NCBI Taxonomy" id="146911"/>
    <lineage>
        <taxon>Eukaryota</taxon>
        <taxon>Metazoa</taxon>
        <taxon>Chordata</taxon>
        <taxon>Craniata</taxon>
        <taxon>Vertebrata</taxon>
        <taxon>Euteleostomi</taxon>
        <taxon>Lepidosauria</taxon>
        <taxon>Squamata</taxon>
        <taxon>Bifurcata</taxon>
        <taxon>Gekkota</taxon>
        <taxon>Gekkonidae</taxon>
        <taxon>Gekkoninae</taxon>
        <taxon>Gekko</taxon>
    </lineage>
</organism>
<dbReference type="InterPro" id="IPR023395">
    <property type="entry name" value="MCP_dom_sf"/>
</dbReference>
<keyword evidence="7 12" id="KW-1133">Transmembrane helix</keyword>
<gene>
    <name evidence="14" type="primary">SLC25A47</name>
</gene>
<evidence type="ECO:0000256" key="4">
    <source>
        <dbReference type="ARBA" id="ARBA00022692"/>
    </source>
</evidence>
<sequence>MVCIAGGGMLLGSTAARPSGVSAAVGYPLDTVKVRIQTEKNYHGIRHCIVETYRTEKVPGFFRGVSMTIVMASFISSFSFGVYKNFLYNICRLRYGSTDRKPSKVDISFAGCATGAVRVVLLAPAEIAKVRLQIQKEPHHLMASTHLLTSKPKYHGAVHCLRMIIKEEGLGGLYKGSLALLCRDCHSFATYFLTYSALCDWLTPAGKDKPDLWAVLLSGGCAGVLGWGAATPMDVIKSRMQADGEGQRKYTGLMHCARESIKEEGVRVLFKGLGLNSVRAFPTNMIIFFTYEAVMRLGERLAK</sequence>
<evidence type="ECO:0000256" key="5">
    <source>
        <dbReference type="ARBA" id="ARBA00022737"/>
    </source>
</evidence>
<keyword evidence="6" id="KW-0999">Mitochondrion inner membrane</keyword>
<feature type="transmembrane region" description="Helical" evidence="12">
    <location>
        <begin position="61"/>
        <end position="83"/>
    </location>
</feature>
<evidence type="ECO:0000256" key="6">
    <source>
        <dbReference type="ARBA" id="ARBA00022792"/>
    </source>
</evidence>
<keyword evidence="13" id="KW-1185">Reference proteome</keyword>
<evidence type="ECO:0000313" key="14">
    <source>
        <dbReference type="RefSeq" id="XP_015279925.1"/>
    </source>
</evidence>
<evidence type="ECO:0000256" key="1">
    <source>
        <dbReference type="ARBA" id="ARBA00004448"/>
    </source>
</evidence>
<evidence type="ECO:0000256" key="8">
    <source>
        <dbReference type="ARBA" id="ARBA00023128"/>
    </source>
</evidence>
<keyword evidence="4 10" id="KW-0812">Transmembrane</keyword>
<dbReference type="GeneID" id="107121526"/>
<dbReference type="PANTHER" id="PTHR45624">
    <property type="entry name" value="MITOCHONDRIAL BASIC AMINO ACIDS TRANSPORTER-RELATED"/>
    <property type="match status" value="1"/>
</dbReference>
<dbReference type="Proteomes" id="UP000694871">
    <property type="component" value="Unplaced"/>
</dbReference>
<evidence type="ECO:0000256" key="7">
    <source>
        <dbReference type="ARBA" id="ARBA00022989"/>
    </source>
</evidence>
<evidence type="ECO:0000256" key="12">
    <source>
        <dbReference type="SAM" id="Phobius"/>
    </source>
</evidence>
<dbReference type="PANTHER" id="PTHR45624:SF3">
    <property type="entry name" value="SOLUTE CARRIER FAMILY 25 MEMBER 47"/>
    <property type="match status" value="1"/>
</dbReference>
<keyword evidence="3 11" id="KW-0813">Transport</keyword>
<dbReference type="PROSITE" id="PS50920">
    <property type="entry name" value="SOLCAR"/>
    <property type="match status" value="3"/>
</dbReference>